<dbReference type="InterPro" id="IPR036291">
    <property type="entry name" value="NAD(P)-bd_dom_sf"/>
</dbReference>
<dbReference type="InterPro" id="IPR020841">
    <property type="entry name" value="PKS_Beta-ketoAc_synthase_dom"/>
</dbReference>
<feature type="region of interest" description="N-terminal hotdog fold" evidence="5">
    <location>
        <begin position="929"/>
        <end position="1065"/>
    </location>
</feature>
<dbReference type="Pfam" id="PF14765">
    <property type="entry name" value="PS-DH"/>
    <property type="match status" value="1"/>
</dbReference>
<keyword evidence="11" id="KW-1185">Reference proteome</keyword>
<dbReference type="PROSITE" id="PS00012">
    <property type="entry name" value="PHOSPHOPANTETHEINE"/>
    <property type="match status" value="1"/>
</dbReference>
<accession>A0A9P4VV10</accession>
<dbReference type="Gene3D" id="3.10.129.110">
    <property type="entry name" value="Polyketide synthase dehydratase"/>
    <property type="match status" value="1"/>
</dbReference>
<dbReference type="Pfam" id="PF00109">
    <property type="entry name" value="ketoacyl-synt"/>
    <property type="match status" value="1"/>
</dbReference>
<dbReference type="GO" id="GO:0031177">
    <property type="term" value="F:phosphopantetheine binding"/>
    <property type="evidence" value="ECO:0007669"/>
    <property type="project" value="InterPro"/>
</dbReference>
<protein>
    <submittedName>
        <fullName evidence="10">Ketoacyl-synt-domain-containing protein</fullName>
    </submittedName>
</protein>
<dbReference type="InterPro" id="IPR049551">
    <property type="entry name" value="PKS_DH_C"/>
</dbReference>
<dbReference type="PROSITE" id="PS52004">
    <property type="entry name" value="KS3_2"/>
    <property type="match status" value="1"/>
</dbReference>
<dbReference type="InterPro" id="IPR001227">
    <property type="entry name" value="Ac_transferase_dom_sf"/>
</dbReference>
<dbReference type="SUPFAM" id="SSF47336">
    <property type="entry name" value="ACP-like"/>
    <property type="match status" value="1"/>
</dbReference>
<dbReference type="Pfam" id="PF08659">
    <property type="entry name" value="KR"/>
    <property type="match status" value="1"/>
</dbReference>
<dbReference type="CDD" id="cd00833">
    <property type="entry name" value="PKS"/>
    <property type="match status" value="1"/>
</dbReference>
<feature type="domain" description="Ketosynthase family 3 (KS3)" evidence="8">
    <location>
        <begin position="10"/>
        <end position="438"/>
    </location>
</feature>
<sequence length="2431" mass="265636">MANTADEYQQEPIAIVGIACRLPGGSTSPQKLWEFLEKGGIASNNVPENRFNIRAHYDGSHKPGTMRPLGGMFLEDVDPADFDASFFEVSRMEAISMDPNQRQMLEVVYEGLENAGITLETMNGARVGCFAASYASDYMDMQNRDPLDRPDSIVVGGGRAILANRLSHFLNIKGPSMTIDTACSGSLVGVDVAARYLKSREIDAAIIAASNLYLSPEHVMDRGGVGAAHSPTGLCHTFDISADGYVKAEAVSTVILKRLNDAIRDKDPIRAVIRGSATNSDGRTPGIANPSSEAQATAIRDAYAHAGITNFNDTGYLECHGTGTQAGDPAEVGGISSVFAATRSADNPLIIGSIKSNIGHAEPGAGISGLIKAIFAIEKGIIPGNPTFINPNPKIDFAGWRVKASRTAIPWPSSTSIRRASVNSFGYGGSNSHVVLEEPKLAIGSNHKSSYIDEDDDFLSDDGESIRPFTLVFSANDEQSLRANVRTISNHLINPRVKVSLTDLAYTLSERRTQHFHRAYVVTRDLHLDENAFVFGKKHSEKPRVGFVFTGQGAQWPQMGKDLLEIFPSARVLLQELDQVLQRLPDPPTWSLLSELSEPRTAEHLRQPEFSQPLVTALQLSVLSILEEWGIQPHSVVGHSSGEIAAAYAAGFLSKADAIKAAFYRGRAATNCESEGVPTVGMLAVGVGADTLAPYLRDYQDSAWIACYNSPSSLTISGKLTSLESLKRALQADNHFVRLLQVNLAYHSQLMDDIGKEYERLLDQSFDPLGGSKSILMFSSVTGKRMSETADARYWKTNMISPVRFDEAVKEMVSGQDAANFLVEIGPSGALAGPIAQIKKSISSLGTDLTYCASWSRGADAATSIFDTAGRLFVGGGAVSMAKVNQYEQGEIKPAVIIDLPNYIWNHSTKYWHENHVSKDWRFKRFVHHDLLGSKIMGASWGAPSFRRLLKLKDVPWLRDHKVGTDVVMPGAGFIAMAVEAIYQMKQSIEPNESVNSVNDLCYQFRNVRFDKALVVEEDRQANIMLSLTQQPGSKDWHEFSITSSTDDVFMQHCYGSVRTEEPVKEFAPKSVSDPLKYPTSGQQWYKAHDEAGYGFGPAFQKILKVESKSGDRRCRTLLSLSDPPSEWEPQSSYPIHPASLDGCVQTVTASLWAGERSSMNAVLVPAIIDGLIINKVRRGLTEAVSSAITEYSGRGRPDDPTSYFSNTSVFDSKSGEFLMQISGMRYAKLDTGTSNSNEAHTFEQVSWKPDITFLTQEQMIYLPSKNSASKVDLIIDLISHKRPALKVLEVNLEPEDLSSIWFEQGDASARAAYIEYSLASSDAKNLINIQTKHDSKRNTTFNLLNTSKEGLGLPHGVYDLAIVKAGSSWTRGLSNVLNSLKSLLFEKSYVVSIVSGPTSASSETDSSEVTIASASPTNKSTSGRASPDSSNTEYSDPGEVADEKINDSIELKGSTFATIEEIMSSEQKFEGPVSLEQLMAAHGFSSILTISDTYDLAAVVSIPDISDKASYSPQALCVTRLSKQTPPMTLALKKTLEKSGWKITEHVHPFHNIPSRSTLLILDELSAPVLSRINTTQWQSLKSLITTGNNLLWVTKGSQYNVTEPDNALVHGLFRTIRMEDPNAKLATLDVHSSTSPATAVAIDLVLKSIRKDQPKNFGEFEFVERHGILYIHRLIPDEHINKFRMDERLGAEPEIKSLHDAEVTVMLRAERKGTIDSLEFCEIAMTELPVGNNRVEVEVIAAGANFKDVAVTMGIVPENEFTPGLEGSGIIKRLGPEVKKLKIGDRVCFLNNGSFANRVQVPVERIHLIPDSMSFEDAASIPLVYLTSIYSLFDIGNLRKGQSILIHSAAGGLGIACIQLAQYIGAEIYITVSTEDKRQFLADNYGIAYERMFSSRTTNFRKEILAATNGRGVDLIVNTLTGELLDESWRVTADGGTMVELGKKDIVGRNRLSMEPFDRNCSFRAVDFSYTRDISDQLISRLAMHTCISLLSRTFELITGDHVKPIRPITTFGFDEIRSALAYIRSGRHIGKIVITNGANPYVQVPIRPAIRGLSLRSDASYLIIGGLKGLCGNLAIHMAIHGAKYIIAVSRGGLQDDASKKVIMNCAAWGCEVKEARGDVADFQFMDGVFKKASPAISGVIQGAMILRDKPYEIMTLEEYQAAIFSKVQGTWNLHKVTLEQKHPLDFFTMLSSISGIIGKKGQSNYAAANTFLDAFATYRRSLGLCANAVDLGLVEDVGYIAEQGGMESHFDKTQWIPILEGTLRKIITYSILQQTAPINKVSGAQLVTGIAFPLPDNSDLIRDARFGYQFGQSASTGGGKVGSDGDQTIRAFLLMHKSGAARPAMVKIAVELMSTQFSRILRLESEIEPAKPPMAYGLDSLAAVELRNWVRMELSADLSTLDITNASSLVALCEKLVSKLPEAETAS</sequence>
<dbReference type="Gene3D" id="3.40.50.720">
    <property type="entry name" value="NAD(P)-binding Rossmann-like Domain"/>
    <property type="match status" value="1"/>
</dbReference>
<dbReference type="Pfam" id="PF02801">
    <property type="entry name" value="Ketoacyl-synt_C"/>
    <property type="match status" value="1"/>
</dbReference>
<keyword evidence="4" id="KW-0511">Multifunctional enzyme</keyword>
<dbReference type="InterPro" id="IPR049900">
    <property type="entry name" value="PKS_mFAS_DH"/>
</dbReference>
<dbReference type="InterPro" id="IPR057326">
    <property type="entry name" value="KR_dom"/>
</dbReference>
<dbReference type="InterPro" id="IPR011032">
    <property type="entry name" value="GroES-like_sf"/>
</dbReference>
<dbReference type="SMART" id="SM00825">
    <property type="entry name" value="PKS_KS"/>
    <property type="match status" value="1"/>
</dbReference>
<evidence type="ECO:0000259" key="7">
    <source>
        <dbReference type="PROSITE" id="PS50075"/>
    </source>
</evidence>
<evidence type="ECO:0000256" key="5">
    <source>
        <dbReference type="PROSITE-ProRule" id="PRU01363"/>
    </source>
</evidence>
<dbReference type="InterPro" id="IPR036736">
    <property type="entry name" value="ACP-like_sf"/>
</dbReference>
<dbReference type="InterPro" id="IPR013154">
    <property type="entry name" value="ADH-like_N"/>
</dbReference>
<evidence type="ECO:0000256" key="1">
    <source>
        <dbReference type="ARBA" id="ARBA00022450"/>
    </source>
</evidence>
<dbReference type="Gene3D" id="1.10.1200.10">
    <property type="entry name" value="ACP-like"/>
    <property type="match status" value="1"/>
</dbReference>
<dbReference type="GO" id="GO:0006633">
    <property type="term" value="P:fatty acid biosynthetic process"/>
    <property type="evidence" value="ECO:0007669"/>
    <property type="project" value="TreeGrafter"/>
</dbReference>
<dbReference type="InterPro" id="IPR009081">
    <property type="entry name" value="PP-bd_ACP"/>
</dbReference>
<keyword evidence="3" id="KW-0808">Transferase</keyword>
<dbReference type="EMBL" id="MU006089">
    <property type="protein sequence ID" value="KAF2843060.1"/>
    <property type="molecule type" value="Genomic_DNA"/>
</dbReference>
<dbReference type="Gene3D" id="3.40.47.10">
    <property type="match status" value="1"/>
</dbReference>
<name>A0A9P4VV10_9PEZI</name>
<comment type="caution">
    <text evidence="10">The sequence shown here is derived from an EMBL/GenBank/DDBJ whole genome shotgun (WGS) entry which is preliminary data.</text>
</comment>
<dbReference type="InterPro" id="IPR014030">
    <property type="entry name" value="Ketoacyl_synth_N"/>
</dbReference>
<dbReference type="PANTHER" id="PTHR43775">
    <property type="entry name" value="FATTY ACID SYNTHASE"/>
    <property type="match status" value="1"/>
</dbReference>
<dbReference type="Gene3D" id="3.30.70.3290">
    <property type="match status" value="1"/>
</dbReference>
<evidence type="ECO:0000256" key="6">
    <source>
        <dbReference type="SAM" id="MobiDB-lite"/>
    </source>
</evidence>
<dbReference type="InterPro" id="IPR016036">
    <property type="entry name" value="Malonyl_transacylase_ACP-bd"/>
</dbReference>
<feature type="domain" description="PKS/mFAS DH" evidence="9">
    <location>
        <begin position="929"/>
        <end position="1236"/>
    </location>
</feature>
<dbReference type="SUPFAM" id="SSF51735">
    <property type="entry name" value="NAD(P)-binding Rossmann-fold domains"/>
    <property type="match status" value="2"/>
</dbReference>
<evidence type="ECO:0000259" key="9">
    <source>
        <dbReference type="PROSITE" id="PS52019"/>
    </source>
</evidence>
<dbReference type="Proteomes" id="UP000799429">
    <property type="component" value="Unassembled WGS sequence"/>
</dbReference>
<organism evidence="10 11">
    <name type="scientific">Patellaria atrata CBS 101060</name>
    <dbReference type="NCBI Taxonomy" id="1346257"/>
    <lineage>
        <taxon>Eukaryota</taxon>
        <taxon>Fungi</taxon>
        <taxon>Dikarya</taxon>
        <taxon>Ascomycota</taxon>
        <taxon>Pezizomycotina</taxon>
        <taxon>Dothideomycetes</taxon>
        <taxon>Dothideomycetes incertae sedis</taxon>
        <taxon>Patellariales</taxon>
        <taxon>Patellariaceae</taxon>
        <taxon>Patellaria</taxon>
    </lineage>
</organism>
<dbReference type="SMART" id="SM00829">
    <property type="entry name" value="PKS_ER"/>
    <property type="match status" value="1"/>
</dbReference>
<keyword evidence="2" id="KW-0597">Phosphoprotein</keyword>
<dbReference type="GO" id="GO:0030639">
    <property type="term" value="P:polyketide biosynthetic process"/>
    <property type="evidence" value="ECO:0007669"/>
    <property type="project" value="UniProtKB-ARBA"/>
</dbReference>
<proteinExistence type="predicted"/>
<gene>
    <name evidence="10" type="ORF">M501DRAFT_1036315</name>
</gene>
<dbReference type="PANTHER" id="PTHR43775:SF18">
    <property type="entry name" value="ENZYME, PUTATIVE (JCVI)-RELATED"/>
    <property type="match status" value="1"/>
</dbReference>
<dbReference type="GO" id="GO:0016491">
    <property type="term" value="F:oxidoreductase activity"/>
    <property type="evidence" value="ECO:0007669"/>
    <property type="project" value="InterPro"/>
</dbReference>
<dbReference type="InterPro" id="IPR013968">
    <property type="entry name" value="PKS_KR"/>
</dbReference>
<evidence type="ECO:0000259" key="8">
    <source>
        <dbReference type="PROSITE" id="PS52004"/>
    </source>
</evidence>
<dbReference type="Pfam" id="PF00698">
    <property type="entry name" value="Acyl_transf_1"/>
    <property type="match status" value="1"/>
</dbReference>
<dbReference type="Gene3D" id="3.90.180.10">
    <property type="entry name" value="Medium-chain alcohol dehydrogenases, catalytic domain"/>
    <property type="match status" value="1"/>
</dbReference>
<dbReference type="SMART" id="SM00822">
    <property type="entry name" value="PKS_KR"/>
    <property type="match status" value="1"/>
</dbReference>
<dbReference type="Pfam" id="PF13602">
    <property type="entry name" value="ADH_zinc_N_2"/>
    <property type="match status" value="1"/>
</dbReference>
<dbReference type="InterPro" id="IPR020806">
    <property type="entry name" value="PKS_PP-bd"/>
</dbReference>
<dbReference type="InterPro" id="IPR020807">
    <property type="entry name" value="PKS_DH"/>
</dbReference>
<dbReference type="SUPFAM" id="SSF52151">
    <property type="entry name" value="FabD/lysophospholipase-like"/>
    <property type="match status" value="1"/>
</dbReference>
<dbReference type="InterPro" id="IPR020843">
    <property type="entry name" value="ER"/>
</dbReference>
<feature type="active site" description="Proton acceptor; for dehydratase activity" evidence="5">
    <location>
        <position position="961"/>
    </location>
</feature>
<dbReference type="CDD" id="cd05195">
    <property type="entry name" value="enoyl_red"/>
    <property type="match status" value="1"/>
</dbReference>
<dbReference type="Pfam" id="PF23114">
    <property type="entry name" value="NAD-bd_HRPKS_sdrA"/>
    <property type="match status" value="1"/>
</dbReference>
<dbReference type="Pfam" id="PF21089">
    <property type="entry name" value="PKS_DH_N"/>
    <property type="match status" value="1"/>
</dbReference>
<dbReference type="Gene3D" id="3.40.366.10">
    <property type="entry name" value="Malonyl-Coenzyme A Acyl Carrier Protein, domain 2"/>
    <property type="match status" value="1"/>
</dbReference>
<dbReference type="PROSITE" id="PS52019">
    <property type="entry name" value="PKS_MFAS_DH"/>
    <property type="match status" value="1"/>
</dbReference>
<dbReference type="InterPro" id="IPR014031">
    <property type="entry name" value="Ketoacyl_synth_C"/>
</dbReference>
<dbReference type="InterPro" id="IPR014043">
    <property type="entry name" value="Acyl_transferase_dom"/>
</dbReference>
<dbReference type="InterPro" id="IPR050091">
    <property type="entry name" value="PKS_NRPS_Biosynth_Enz"/>
</dbReference>
<dbReference type="SMART" id="SM00827">
    <property type="entry name" value="PKS_AT"/>
    <property type="match status" value="1"/>
</dbReference>
<dbReference type="InterPro" id="IPR016039">
    <property type="entry name" value="Thiolase-like"/>
</dbReference>
<dbReference type="SUPFAM" id="SSF53901">
    <property type="entry name" value="Thiolase-like"/>
    <property type="match status" value="1"/>
</dbReference>
<dbReference type="OrthoDB" id="329835at2759"/>
<dbReference type="InterPro" id="IPR049552">
    <property type="entry name" value="PKS_DH_N"/>
</dbReference>
<feature type="region of interest" description="C-terminal hotdog fold" evidence="5">
    <location>
        <begin position="1077"/>
        <end position="1236"/>
    </location>
</feature>
<dbReference type="Pfam" id="PF16197">
    <property type="entry name" value="KAsynt_C_assoc"/>
    <property type="match status" value="1"/>
</dbReference>
<dbReference type="SUPFAM" id="SSF55048">
    <property type="entry name" value="Probable ACP-binding domain of malonyl-CoA ACP transacylase"/>
    <property type="match status" value="1"/>
</dbReference>
<evidence type="ECO:0000256" key="4">
    <source>
        <dbReference type="ARBA" id="ARBA00023268"/>
    </source>
</evidence>
<feature type="region of interest" description="Disordered" evidence="6">
    <location>
        <begin position="1398"/>
        <end position="1444"/>
    </location>
</feature>
<dbReference type="InterPro" id="IPR032821">
    <property type="entry name" value="PKS_assoc"/>
</dbReference>
<evidence type="ECO:0000256" key="2">
    <source>
        <dbReference type="ARBA" id="ARBA00022553"/>
    </source>
</evidence>
<evidence type="ECO:0000313" key="11">
    <source>
        <dbReference type="Proteomes" id="UP000799429"/>
    </source>
</evidence>
<feature type="domain" description="Carrier" evidence="7">
    <location>
        <begin position="2348"/>
        <end position="2424"/>
    </location>
</feature>
<feature type="active site" description="Proton donor; for dehydratase activity" evidence="5">
    <location>
        <position position="1142"/>
    </location>
</feature>
<dbReference type="SUPFAM" id="SSF50129">
    <property type="entry name" value="GroES-like"/>
    <property type="match status" value="1"/>
</dbReference>
<dbReference type="InterPro" id="IPR016035">
    <property type="entry name" value="Acyl_Trfase/lysoPLipase"/>
</dbReference>
<dbReference type="Pfam" id="PF00550">
    <property type="entry name" value="PP-binding"/>
    <property type="match status" value="1"/>
</dbReference>
<dbReference type="InterPro" id="IPR056501">
    <property type="entry name" value="NAD-bd_HRPKS_sdrA"/>
</dbReference>
<dbReference type="GO" id="GO:0004312">
    <property type="term" value="F:fatty acid synthase activity"/>
    <property type="evidence" value="ECO:0007669"/>
    <property type="project" value="TreeGrafter"/>
</dbReference>
<dbReference type="SMART" id="SM00826">
    <property type="entry name" value="PKS_DH"/>
    <property type="match status" value="1"/>
</dbReference>
<dbReference type="Pfam" id="PF08240">
    <property type="entry name" value="ADH_N"/>
    <property type="match status" value="1"/>
</dbReference>
<evidence type="ECO:0000256" key="3">
    <source>
        <dbReference type="ARBA" id="ARBA00022679"/>
    </source>
</evidence>
<dbReference type="InterPro" id="IPR042104">
    <property type="entry name" value="PKS_dehydratase_sf"/>
</dbReference>
<reference evidence="10" key="1">
    <citation type="journal article" date="2020" name="Stud. Mycol.">
        <title>101 Dothideomycetes genomes: a test case for predicting lifestyles and emergence of pathogens.</title>
        <authorList>
            <person name="Haridas S."/>
            <person name="Albert R."/>
            <person name="Binder M."/>
            <person name="Bloem J."/>
            <person name="Labutti K."/>
            <person name="Salamov A."/>
            <person name="Andreopoulos B."/>
            <person name="Baker S."/>
            <person name="Barry K."/>
            <person name="Bills G."/>
            <person name="Bluhm B."/>
            <person name="Cannon C."/>
            <person name="Castanera R."/>
            <person name="Culley D."/>
            <person name="Daum C."/>
            <person name="Ezra D."/>
            <person name="Gonzalez J."/>
            <person name="Henrissat B."/>
            <person name="Kuo A."/>
            <person name="Liang C."/>
            <person name="Lipzen A."/>
            <person name="Lutzoni F."/>
            <person name="Magnuson J."/>
            <person name="Mondo S."/>
            <person name="Nolan M."/>
            <person name="Ohm R."/>
            <person name="Pangilinan J."/>
            <person name="Park H.-J."/>
            <person name="Ramirez L."/>
            <person name="Alfaro M."/>
            <person name="Sun H."/>
            <person name="Tritt A."/>
            <person name="Yoshinaga Y."/>
            <person name="Zwiers L.-H."/>
            <person name="Turgeon B."/>
            <person name="Goodwin S."/>
            <person name="Spatafora J."/>
            <person name="Crous P."/>
            <person name="Grigoriev I."/>
        </authorList>
    </citation>
    <scope>NUCLEOTIDE SEQUENCE</scope>
    <source>
        <strain evidence="10">CBS 101060</strain>
    </source>
</reference>
<dbReference type="SMART" id="SM00823">
    <property type="entry name" value="PKS_PP"/>
    <property type="match status" value="1"/>
</dbReference>
<evidence type="ECO:0000313" key="10">
    <source>
        <dbReference type="EMBL" id="KAF2843060.1"/>
    </source>
</evidence>
<dbReference type="PROSITE" id="PS50075">
    <property type="entry name" value="CARRIER"/>
    <property type="match status" value="1"/>
</dbReference>
<dbReference type="InterPro" id="IPR006162">
    <property type="entry name" value="Ppantetheine_attach_site"/>
</dbReference>
<feature type="compositionally biased region" description="Polar residues" evidence="6">
    <location>
        <begin position="1398"/>
        <end position="1435"/>
    </location>
</feature>
<keyword evidence="1" id="KW-0596">Phosphopantetheine</keyword>